<dbReference type="Gene3D" id="2.60.120.10">
    <property type="entry name" value="Jelly Rolls"/>
    <property type="match status" value="1"/>
</dbReference>
<keyword evidence="3" id="KW-0804">Transcription</keyword>
<reference evidence="5" key="1">
    <citation type="submission" date="2023-05" db="EMBL/GenBank/DDBJ databases">
        <title>Whole genome sequence of Commensalibacter sp.</title>
        <authorList>
            <person name="Charoenyingcharoen P."/>
            <person name="Yukphan P."/>
        </authorList>
    </citation>
    <scope>NUCLEOTIDE SEQUENCE</scope>
    <source>
        <strain evidence="5">TBRC 16381</strain>
    </source>
</reference>
<dbReference type="Gene3D" id="1.10.10.60">
    <property type="entry name" value="Homeodomain-like"/>
    <property type="match status" value="1"/>
</dbReference>
<protein>
    <submittedName>
        <fullName evidence="5">AraC family transcriptional regulator</fullName>
    </submittedName>
</protein>
<dbReference type="RefSeq" id="WP_281447330.1">
    <property type="nucleotide sequence ID" value="NZ_JASBAO010000001.1"/>
</dbReference>
<dbReference type="EMBL" id="JASBAO010000001">
    <property type="protein sequence ID" value="MDI2090179.1"/>
    <property type="molecule type" value="Genomic_DNA"/>
</dbReference>
<evidence type="ECO:0000313" key="6">
    <source>
        <dbReference type="Proteomes" id="UP001431634"/>
    </source>
</evidence>
<name>A0ABT6Q134_9PROT</name>
<sequence length="254" mass="29229">MSLLSVKKYHFSNAFEQEDHHHNCVQLLVVQQGLIRVETQASSSIVTEKDGIWIIAGTKHRLTMLKDTYLYSIFVDPLARADFPYKTQVVNISALAHALMPRLIGMQMKYAPHSIEEWTIELFLNELRYLSDLYAFELPYPTDRAYYQICQQISENLDFPWSVADFAKQLNVSERTVARQFHKQTGLTCVEWLRRKRIQTGLELLTQGGNITDVALQVGYDSPSAFSTVFKQRLGFSPRAYIAKLMDKQGKSIK</sequence>
<dbReference type="InterPro" id="IPR018060">
    <property type="entry name" value="HTH_AraC"/>
</dbReference>
<dbReference type="PRINTS" id="PR00032">
    <property type="entry name" value="HTHARAC"/>
</dbReference>
<evidence type="ECO:0000256" key="2">
    <source>
        <dbReference type="ARBA" id="ARBA00023125"/>
    </source>
</evidence>
<dbReference type="Proteomes" id="UP001431634">
    <property type="component" value="Unassembled WGS sequence"/>
</dbReference>
<dbReference type="SMART" id="SM00342">
    <property type="entry name" value="HTH_ARAC"/>
    <property type="match status" value="1"/>
</dbReference>
<evidence type="ECO:0000256" key="1">
    <source>
        <dbReference type="ARBA" id="ARBA00023015"/>
    </source>
</evidence>
<dbReference type="SUPFAM" id="SSF51182">
    <property type="entry name" value="RmlC-like cupins"/>
    <property type="match status" value="1"/>
</dbReference>
<keyword evidence="6" id="KW-1185">Reference proteome</keyword>
<dbReference type="PANTHER" id="PTHR11019:SF159">
    <property type="entry name" value="TRANSCRIPTIONAL REGULATOR-RELATED"/>
    <property type="match status" value="1"/>
</dbReference>
<dbReference type="InterPro" id="IPR011051">
    <property type="entry name" value="RmlC_Cupin_sf"/>
</dbReference>
<dbReference type="InterPro" id="IPR009057">
    <property type="entry name" value="Homeodomain-like_sf"/>
</dbReference>
<keyword evidence="1" id="KW-0805">Transcription regulation</keyword>
<dbReference type="PROSITE" id="PS01124">
    <property type="entry name" value="HTH_ARAC_FAMILY_2"/>
    <property type="match status" value="1"/>
</dbReference>
<gene>
    <name evidence="5" type="ORF">QJV27_02080</name>
</gene>
<dbReference type="SUPFAM" id="SSF46689">
    <property type="entry name" value="Homeodomain-like"/>
    <property type="match status" value="1"/>
</dbReference>
<dbReference type="PROSITE" id="PS00041">
    <property type="entry name" value="HTH_ARAC_FAMILY_1"/>
    <property type="match status" value="1"/>
</dbReference>
<proteinExistence type="predicted"/>
<dbReference type="Pfam" id="PF12833">
    <property type="entry name" value="HTH_18"/>
    <property type="match status" value="1"/>
</dbReference>
<evidence type="ECO:0000313" key="5">
    <source>
        <dbReference type="EMBL" id="MDI2090179.1"/>
    </source>
</evidence>
<organism evidence="5 6">
    <name type="scientific">Commensalibacter oyaizuii</name>
    <dbReference type="NCBI Taxonomy" id="3043873"/>
    <lineage>
        <taxon>Bacteria</taxon>
        <taxon>Pseudomonadati</taxon>
        <taxon>Pseudomonadota</taxon>
        <taxon>Alphaproteobacteria</taxon>
        <taxon>Acetobacterales</taxon>
        <taxon>Acetobacteraceae</taxon>
    </lineage>
</organism>
<dbReference type="InterPro" id="IPR018062">
    <property type="entry name" value="HTH_AraC-typ_CS"/>
</dbReference>
<evidence type="ECO:0000256" key="3">
    <source>
        <dbReference type="ARBA" id="ARBA00023163"/>
    </source>
</evidence>
<evidence type="ECO:0000259" key="4">
    <source>
        <dbReference type="PROSITE" id="PS01124"/>
    </source>
</evidence>
<dbReference type="InterPro" id="IPR020449">
    <property type="entry name" value="Tscrpt_reg_AraC-type_HTH"/>
</dbReference>
<keyword evidence="2" id="KW-0238">DNA-binding</keyword>
<dbReference type="InterPro" id="IPR014710">
    <property type="entry name" value="RmlC-like_jellyroll"/>
</dbReference>
<dbReference type="PANTHER" id="PTHR11019">
    <property type="entry name" value="HTH-TYPE TRANSCRIPTIONAL REGULATOR NIMR"/>
    <property type="match status" value="1"/>
</dbReference>
<feature type="domain" description="HTH araC/xylS-type" evidence="4">
    <location>
        <begin position="147"/>
        <end position="244"/>
    </location>
</feature>
<accession>A0ABT6Q134</accession>
<comment type="caution">
    <text evidence="5">The sequence shown here is derived from an EMBL/GenBank/DDBJ whole genome shotgun (WGS) entry which is preliminary data.</text>
</comment>